<reference evidence="1 2" key="1">
    <citation type="journal article" date="2008" name="Int. J. Syst. Evol. Microbiol.">
        <title>Nocardioides daphniae sp. nov., isolated from Daphnia cucullata (Crustacea: Cladocera).</title>
        <authorList>
            <person name="Toth E.M."/>
            <person name="Keki Z."/>
            <person name="Homonnay Z.G."/>
            <person name="Borsodi A.K."/>
            <person name="Marialigeti K."/>
            <person name="Schumann P."/>
        </authorList>
    </citation>
    <scope>NUCLEOTIDE SEQUENCE [LARGE SCALE GENOMIC DNA]</scope>
    <source>
        <strain evidence="1 2">JCM 16608</strain>
    </source>
</reference>
<dbReference type="RefSeq" id="WP_135832449.1">
    <property type="nucleotide sequence ID" value="NZ_CP038462.1"/>
</dbReference>
<name>A0A4P7UCB2_9ACTN</name>
<proteinExistence type="predicted"/>
<accession>A0A4P7UCB2</accession>
<dbReference type="Proteomes" id="UP000297025">
    <property type="component" value="Chromosome"/>
</dbReference>
<gene>
    <name evidence="1" type="ORF">E2C04_09810</name>
</gene>
<sequence length="97" mass="10957">MRIAEHRHIRRDQRLLKRERAAYRRALRDILKLTDILKDVGRRALAEIVDASLTTGRVDLTNFTKTLSGARGGSSATNCRWTCLAPPPTPTCQACPW</sequence>
<dbReference type="AlphaFoldDB" id="A0A4P7UCB2"/>
<dbReference type="EMBL" id="CP038462">
    <property type="protein sequence ID" value="QCC77404.1"/>
    <property type="molecule type" value="Genomic_DNA"/>
</dbReference>
<evidence type="ECO:0000313" key="1">
    <source>
        <dbReference type="EMBL" id="QCC77404.1"/>
    </source>
</evidence>
<protein>
    <submittedName>
        <fullName evidence="1">Uncharacterized protein</fullName>
    </submittedName>
</protein>
<dbReference type="KEGG" id="ndp:E2C04_09810"/>
<organism evidence="1 2">
    <name type="scientific">Nocardioides daphniae</name>
    <dbReference type="NCBI Taxonomy" id="402297"/>
    <lineage>
        <taxon>Bacteria</taxon>
        <taxon>Bacillati</taxon>
        <taxon>Actinomycetota</taxon>
        <taxon>Actinomycetes</taxon>
        <taxon>Propionibacteriales</taxon>
        <taxon>Nocardioidaceae</taxon>
        <taxon>Nocardioides</taxon>
    </lineage>
</organism>
<evidence type="ECO:0000313" key="2">
    <source>
        <dbReference type="Proteomes" id="UP000297025"/>
    </source>
</evidence>